<feature type="compositionally biased region" description="Low complexity" evidence="4">
    <location>
        <begin position="1548"/>
        <end position="1562"/>
    </location>
</feature>
<dbReference type="InterPro" id="IPR011545">
    <property type="entry name" value="DEAD/DEAH_box_helicase_dom"/>
</dbReference>
<evidence type="ECO:0000256" key="1">
    <source>
        <dbReference type="ARBA" id="ARBA00010140"/>
    </source>
</evidence>
<keyword evidence="3" id="KW-0067">ATP-binding</keyword>
<dbReference type="PROSITE" id="PS51192">
    <property type="entry name" value="HELICASE_ATP_BIND_1"/>
    <property type="match status" value="1"/>
</dbReference>
<dbReference type="InterPro" id="IPR001650">
    <property type="entry name" value="Helicase_C-like"/>
</dbReference>
<evidence type="ECO:0000256" key="4">
    <source>
        <dbReference type="SAM" id="MobiDB-lite"/>
    </source>
</evidence>
<dbReference type="Gene3D" id="1.10.3380.10">
    <property type="entry name" value="Sec63 N-terminal domain-like domain"/>
    <property type="match status" value="1"/>
</dbReference>
<dbReference type="SMART" id="SM00490">
    <property type="entry name" value="HELICc"/>
    <property type="match status" value="1"/>
</dbReference>
<dbReference type="PANTHER" id="PTHR47835:SF3">
    <property type="entry name" value="HELICASE FOR MEIOSIS 1"/>
    <property type="match status" value="1"/>
</dbReference>
<comment type="similarity">
    <text evidence="1">Belongs to the helicase family. SKI2 subfamily.</text>
</comment>
<feature type="region of interest" description="Disordered" evidence="4">
    <location>
        <begin position="1692"/>
        <end position="1713"/>
    </location>
</feature>
<feature type="compositionally biased region" description="Polar residues" evidence="4">
    <location>
        <begin position="338"/>
        <end position="350"/>
    </location>
</feature>
<dbReference type="SUPFAM" id="SSF158702">
    <property type="entry name" value="Sec63 N-terminal domain-like"/>
    <property type="match status" value="1"/>
</dbReference>
<dbReference type="InterPro" id="IPR052247">
    <property type="entry name" value="Meiotic_Crossover_Helicase"/>
</dbReference>
<feature type="compositionally biased region" description="Basic residues" evidence="4">
    <location>
        <begin position="314"/>
        <end position="328"/>
    </location>
</feature>
<dbReference type="Pfam" id="PF00271">
    <property type="entry name" value="Helicase_C"/>
    <property type="match status" value="1"/>
</dbReference>
<dbReference type="GO" id="GO:0051321">
    <property type="term" value="P:meiotic cell cycle"/>
    <property type="evidence" value="ECO:0007669"/>
    <property type="project" value="UniProtKB-KW"/>
</dbReference>
<proteinExistence type="inferred from homology"/>
<protein>
    <submittedName>
        <fullName evidence="7">ATP-dependent DNA helicase HFM1/MER3</fullName>
        <ecNumber evidence="7">3.6.4.12</ecNumber>
    </submittedName>
</protein>
<dbReference type="SMART" id="SM00487">
    <property type="entry name" value="DEXDc"/>
    <property type="match status" value="1"/>
</dbReference>
<sequence length="1827" mass="203855">MTTQNSSDDESAEMDRVRTRLRQQQSLRNEDDISFADSSNVSVTSQASMASDSRKVSSNAPITSKRSPSLADQQTSSMLQPLTFEKPQWQGHSALTNIDDGKVSIPEELSTYEHQKQLSSCILADPAPCDSSDFGDHLSFLEDSEALDELDRHIEASLEAKSAMNPVPQEVTGAADCRLRECPLQTTTGEIQLLLSKYDSSLLDDEEVPRGLDREDGNTRKPSSTSLFKHPGVEQHQKPPPESFHSSDTDPDDREVKGSLLETSRFSVYNETVRARYDVSDSSEPETDIERSQRLATKRRRTHQKKVVSNNGTNKKKRNELPRSRPKQLRQAERGRALQSNLHSGPNIDSPSRGPLAGTAEEADASSEDSFGFFNEDEINRIEERVRSEQRKRSSLVNGDTVHVPSSSIMETKQIEANFSDQIVDQGSQSKAFDIAITQPQEDIIDRTVHRDESNFDHAFGFQEVSHIPEYFKSQTSQTSDNVGTSENTILCSLDMQQYHDQSSFDSIETDERMSEIDPKLYAPTPPKKKHPPIVHRFSLANRPLASRRRVPVEQVFPQPVGLLWRTKFSAFNQMQSELANVVAYSDDNIVVSAPTGAGKTALFEMAMARFFTLNLQRQIRKLDERQHVDKSQKIVYVSPSKALCDERYEDWTTRLGSMNLGIQVALITGDGDPSASYKDLANANVVLTTPEKWDSLTRRWTENFFLFASVKLFLVDEVHLVADDSRGWCLESIICRMKTIQNAAQRISVTQIELQHSSYNNTTPEAINAAMRTVAVSATLPNLEDIASFVEANEAYSFDDSYRPVPLTVHVIGQGYVGDSSANQFRFWSGLDRNIPDLIHRFSQKKPSLIFCHSKADTEKLTELLAVDRCIGCRSDMNSHLAGQTKDTRLQKALFYGLAYHHAGLEAEDRHLVERCFAEGKIRVLCATSTLAMGVNLPAHLVIIKGTKAWRGGGRGYSDLDQATLLQMIGRAGRPGFDSTGTAIIMTDNRSKGTFERLASQGLDPAVSKLCTKLDEIVNAEVSQHVIFSTESAFNWITTTLFCAQLLRQPTLFVQAKNSAENSDEYLWRICNDSLQRLEAIGALSSAGGKQVFALPASHVMSHNLVDYRAMEQFVDIPKDASQCAVLLSLSQIDGMHRPVRRSEKKTLKLMHGQLKYKLEGPLSKVTIQQPFEKVFVLLQASMMRLAIEDHTLRQEMNMIVEFCSRMLTALEEFSVRSSRNGIVALQSIRLRRALSTNGWVPHEGVLHQLVGVDSATAINLRMAGICSFDDVLKRSSEQIEKAAGRASHFGNRLKITVQEVVRGMLTMHVYFEDTTPTTPGAALKTVVCVIGRLEKTPENQSEVKSSSKELSYTLIAYCDRSGKCILYRRNVSSPTTCRATTSVDSQKVIFHLLAPAAGLDVVKELESFDGNENQHSIDGAVLQRSSQNRKTTTLNASDPNTRDPAKASSYRSEVHRPVNEKCTARQQTLAFVTPSPKLLSDTTASKMALSHHEGLQVKRPARQLVSGTVEASSVSPFLTHQSSSGNNSVRNALSVVRDDLHSRFWDNSASNDDAFDDTAAPRAYNVRPGSKNLTLQGKKRTPTQDGFRNAWKREKLQQHKTQQRAFVRKKDNPFSDFKCDPNNAENALDSLSSVKPPAINQVIPAEGFRALESAYLGNSSPYQGSQLTIHNRPGLTHPNLSRRGTILRDLPTNGPEMRQITRLGPNTGDSTSYPSAAINGQMEAYYGLHQPQENVSQMDHSWYGHVEGPFHFGFHPGNSYPVHVSYLQSPTMLHGNYRTFEEYREDPSGAAQHWSAENSYSFPQNSRRGNTFNAYEAFQYNHGWG</sequence>
<dbReference type="Gene3D" id="1.10.10.10">
    <property type="entry name" value="Winged helix-like DNA-binding domain superfamily/Winged helix DNA-binding domain"/>
    <property type="match status" value="1"/>
</dbReference>
<keyword evidence="7" id="KW-0347">Helicase</keyword>
<feature type="compositionally biased region" description="Basic residues" evidence="4">
    <location>
        <begin position="296"/>
        <end position="306"/>
    </location>
</feature>
<dbReference type="PROSITE" id="PS51194">
    <property type="entry name" value="HELICASE_CTER"/>
    <property type="match status" value="1"/>
</dbReference>
<dbReference type="Gene3D" id="3.40.50.300">
    <property type="entry name" value="P-loop containing nucleotide triphosphate hydrolases"/>
    <property type="match status" value="2"/>
</dbReference>
<gene>
    <name evidence="7" type="ORF">FisN_23Hh147</name>
</gene>
<dbReference type="InterPro" id="IPR014001">
    <property type="entry name" value="Helicase_ATP-bd"/>
</dbReference>
<feature type="region of interest" description="Disordered" evidence="4">
    <location>
        <begin position="277"/>
        <end position="376"/>
    </location>
</feature>
<dbReference type="GO" id="GO:0043138">
    <property type="term" value="F:3'-5' DNA helicase activity"/>
    <property type="evidence" value="ECO:0007669"/>
    <property type="project" value="UniProtKB-EC"/>
</dbReference>
<dbReference type="EMBL" id="BDSP01000257">
    <property type="protein sequence ID" value="GAX27394.1"/>
    <property type="molecule type" value="Genomic_DNA"/>
</dbReference>
<dbReference type="EC" id="3.6.4.12" evidence="7"/>
<feature type="compositionally biased region" description="Basic and acidic residues" evidence="4">
    <location>
        <begin position="208"/>
        <end position="219"/>
    </location>
</feature>
<dbReference type="Proteomes" id="UP000198406">
    <property type="component" value="Unassembled WGS sequence"/>
</dbReference>
<comment type="caution">
    <text evidence="7">The sequence shown here is derived from an EMBL/GenBank/DDBJ whole genome shotgun (WGS) entry which is preliminary data.</text>
</comment>
<dbReference type="Pfam" id="PF02889">
    <property type="entry name" value="Sec63"/>
    <property type="match status" value="1"/>
</dbReference>
<evidence type="ECO:0000259" key="6">
    <source>
        <dbReference type="PROSITE" id="PS51194"/>
    </source>
</evidence>
<reference evidence="7 8" key="1">
    <citation type="journal article" date="2015" name="Plant Cell">
        <title>Oil accumulation by the oleaginous diatom Fistulifera solaris as revealed by the genome and transcriptome.</title>
        <authorList>
            <person name="Tanaka T."/>
            <person name="Maeda Y."/>
            <person name="Veluchamy A."/>
            <person name="Tanaka M."/>
            <person name="Abida H."/>
            <person name="Marechal E."/>
            <person name="Bowler C."/>
            <person name="Muto M."/>
            <person name="Sunaga Y."/>
            <person name="Tanaka M."/>
            <person name="Yoshino T."/>
            <person name="Taniguchi T."/>
            <person name="Fukuda Y."/>
            <person name="Nemoto M."/>
            <person name="Matsumoto M."/>
            <person name="Wong P.S."/>
            <person name="Aburatani S."/>
            <person name="Fujibuchi W."/>
        </authorList>
    </citation>
    <scope>NUCLEOTIDE SEQUENCE [LARGE SCALE GENOMIC DNA]</scope>
    <source>
        <strain evidence="7 8">JPCC DA0580</strain>
    </source>
</reference>
<evidence type="ECO:0000313" key="8">
    <source>
        <dbReference type="Proteomes" id="UP000198406"/>
    </source>
</evidence>
<organism evidence="7 8">
    <name type="scientific">Fistulifera solaris</name>
    <name type="common">Oleaginous diatom</name>
    <dbReference type="NCBI Taxonomy" id="1519565"/>
    <lineage>
        <taxon>Eukaryota</taxon>
        <taxon>Sar</taxon>
        <taxon>Stramenopiles</taxon>
        <taxon>Ochrophyta</taxon>
        <taxon>Bacillariophyta</taxon>
        <taxon>Bacillariophyceae</taxon>
        <taxon>Bacillariophycidae</taxon>
        <taxon>Naviculales</taxon>
        <taxon>Naviculaceae</taxon>
        <taxon>Fistulifera</taxon>
    </lineage>
</organism>
<evidence type="ECO:0000256" key="3">
    <source>
        <dbReference type="ARBA" id="ARBA00022840"/>
    </source>
</evidence>
<feature type="region of interest" description="Disordered" evidence="4">
    <location>
        <begin position="1548"/>
        <end position="1588"/>
    </location>
</feature>
<dbReference type="CDD" id="cd18795">
    <property type="entry name" value="SF2_C_Ski2"/>
    <property type="match status" value="1"/>
</dbReference>
<dbReference type="OrthoDB" id="47123at2759"/>
<dbReference type="Pfam" id="PF00270">
    <property type="entry name" value="DEAD"/>
    <property type="match status" value="1"/>
</dbReference>
<dbReference type="InterPro" id="IPR036388">
    <property type="entry name" value="WH-like_DNA-bd_sf"/>
</dbReference>
<feature type="region of interest" description="Disordered" evidence="4">
    <location>
        <begin position="1"/>
        <end position="82"/>
    </location>
</feature>
<feature type="compositionally biased region" description="Polar residues" evidence="4">
    <location>
        <begin position="36"/>
        <end position="80"/>
    </location>
</feature>
<dbReference type="GO" id="GO:0003676">
    <property type="term" value="F:nucleic acid binding"/>
    <property type="evidence" value="ECO:0007669"/>
    <property type="project" value="InterPro"/>
</dbReference>
<dbReference type="GO" id="GO:0016887">
    <property type="term" value="F:ATP hydrolysis activity"/>
    <property type="evidence" value="ECO:0007669"/>
    <property type="project" value="RHEA"/>
</dbReference>
<feature type="region of interest" description="Disordered" evidence="4">
    <location>
        <begin position="1420"/>
        <end position="1460"/>
    </location>
</feature>
<keyword evidence="8" id="KW-1185">Reference proteome</keyword>
<dbReference type="SUPFAM" id="SSF52540">
    <property type="entry name" value="P-loop containing nucleoside triphosphate hydrolases"/>
    <property type="match status" value="1"/>
</dbReference>
<keyword evidence="7" id="KW-0378">Hydrolase</keyword>
<dbReference type="PANTHER" id="PTHR47835">
    <property type="entry name" value="HFM1, ATP DEPENDENT DNA HELICASE HOMOLOG"/>
    <property type="match status" value="1"/>
</dbReference>
<feature type="region of interest" description="Disordered" evidence="4">
    <location>
        <begin position="208"/>
        <end position="262"/>
    </location>
</feature>
<accession>A0A1Z5KM43</accession>
<evidence type="ECO:0000259" key="5">
    <source>
        <dbReference type="PROSITE" id="PS51192"/>
    </source>
</evidence>
<dbReference type="GO" id="GO:0005524">
    <property type="term" value="F:ATP binding"/>
    <property type="evidence" value="ECO:0007669"/>
    <property type="project" value="UniProtKB-KW"/>
</dbReference>
<name>A0A1Z5KM43_FISSO</name>
<dbReference type="InParanoid" id="A0A1Z5KM43"/>
<evidence type="ECO:0000313" key="7">
    <source>
        <dbReference type="EMBL" id="GAX27394.1"/>
    </source>
</evidence>
<dbReference type="SMART" id="SM00973">
    <property type="entry name" value="Sec63"/>
    <property type="match status" value="1"/>
</dbReference>
<feature type="compositionally biased region" description="Polar residues" evidence="4">
    <location>
        <begin position="1425"/>
        <end position="1441"/>
    </location>
</feature>
<dbReference type="InterPro" id="IPR027417">
    <property type="entry name" value="P-loop_NTPase"/>
</dbReference>
<keyword evidence="2" id="KW-0547">Nucleotide-binding</keyword>
<evidence type="ECO:0000256" key="2">
    <source>
        <dbReference type="ARBA" id="ARBA00022741"/>
    </source>
</evidence>
<dbReference type="InterPro" id="IPR004179">
    <property type="entry name" value="Sec63-dom"/>
</dbReference>
<feature type="domain" description="Helicase C-terminal" evidence="6">
    <location>
        <begin position="835"/>
        <end position="1019"/>
    </location>
</feature>
<feature type="domain" description="Helicase ATP-binding" evidence="5">
    <location>
        <begin position="581"/>
        <end position="799"/>
    </location>
</feature>